<evidence type="ECO:0000313" key="1">
    <source>
        <dbReference type="EMBL" id="MFC4852751.1"/>
    </source>
</evidence>
<organism evidence="1 2">
    <name type="scientific">Actinophytocola glycyrrhizae</name>
    <dbReference type="NCBI Taxonomy" id="2044873"/>
    <lineage>
        <taxon>Bacteria</taxon>
        <taxon>Bacillati</taxon>
        <taxon>Actinomycetota</taxon>
        <taxon>Actinomycetes</taxon>
        <taxon>Pseudonocardiales</taxon>
        <taxon>Pseudonocardiaceae</taxon>
    </lineage>
</organism>
<protein>
    <submittedName>
        <fullName evidence="1">Uncharacterized protein</fullName>
    </submittedName>
</protein>
<keyword evidence="2" id="KW-1185">Reference proteome</keyword>
<gene>
    <name evidence="1" type="ORF">ACFPCV_04480</name>
</gene>
<reference evidence="2" key="1">
    <citation type="journal article" date="2019" name="Int. J. Syst. Evol. Microbiol.">
        <title>The Global Catalogue of Microorganisms (GCM) 10K type strain sequencing project: providing services to taxonomists for standard genome sequencing and annotation.</title>
        <authorList>
            <consortium name="The Broad Institute Genomics Platform"/>
            <consortium name="The Broad Institute Genome Sequencing Center for Infectious Disease"/>
            <person name="Wu L."/>
            <person name="Ma J."/>
        </authorList>
    </citation>
    <scope>NUCLEOTIDE SEQUENCE [LARGE SCALE GENOMIC DNA]</scope>
    <source>
        <strain evidence="2">ZS-22-S1</strain>
    </source>
</reference>
<dbReference type="Proteomes" id="UP001595859">
    <property type="component" value="Unassembled WGS sequence"/>
</dbReference>
<dbReference type="EMBL" id="JBHSIS010000002">
    <property type="protein sequence ID" value="MFC4852751.1"/>
    <property type="molecule type" value="Genomic_DNA"/>
</dbReference>
<proteinExistence type="predicted"/>
<dbReference type="RefSeq" id="WP_378054706.1">
    <property type="nucleotide sequence ID" value="NZ_JBHSIS010000002.1"/>
</dbReference>
<name>A0ABV9RZS3_9PSEU</name>
<sequence length="44" mass="4468">MPVGGDAPVVAQSMAREAVLGVAPVPEHRIVATPIEEALAMTGE</sequence>
<accession>A0ABV9RZS3</accession>
<comment type="caution">
    <text evidence="1">The sequence shown here is derived from an EMBL/GenBank/DDBJ whole genome shotgun (WGS) entry which is preliminary data.</text>
</comment>
<evidence type="ECO:0000313" key="2">
    <source>
        <dbReference type="Proteomes" id="UP001595859"/>
    </source>
</evidence>